<gene>
    <name evidence="5" type="ORF">BP6252_09531</name>
</gene>
<dbReference type="GO" id="GO:0008171">
    <property type="term" value="F:O-methyltransferase activity"/>
    <property type="evidence" value="ECO:0007669"/>
    <property type="project" value="InterPro"/>
</dbReference>
<proteinExistence type="predicted"/>
<dbReference type="GO" id="GO:0032259">
    <property type="term" value="P:methylation"/>
    <property type="evidence" value="ECO:0007669"/>
    <property type="project" value="UniProtKB-KW"/>
</dbReference>
<dbReference type="PANTHER" id="PTHR43712">
    <property type="entry name" value="PUTATIVE (AFU_ORTHOLOGUE AFUA_4G14580)-RELATED"/>
    <property type="match status" value="1"/>
</dbReference>
<dbReference type="AlphaFoldDB" id="A0A3D8R260"/>
<reference evidence="5 6" key="1">
    <citation type="journal article" date="2018" name="IMA Fungus">
        <title>IMA Genome-F 9: Draft genome sequence of Annulohypoxylon stygium, Aspergillus mulundensis, Berkeleyomyces basicola (syn. Thielaviopsis basicola), Ceratocystis smalleyi, two Cercospora beticola strains, Coleophoma cylindrospora, Fusarium fracticaudum, Phialophora cf. hyalina, and Morchella septimelata.</title>
        <authorList>
            <person name="Wingfield B.D."/>
            <person name="Bills G.F."/>
            <person name="Dong Y."/>
            <person name="Huang W."/>
            <person name="Nel W.J."/>
            <person name="Swalarsk-Parry B.S."/>
            <person name="Vaghefi N."/>
            <person name="Wilken P.M."/>
            <person name="An Z."/>
            <person name="de Beer Z.W."/>
            <person name="De Vos L."/>
            <person name="Chen L."/>
            <person name="Duong T.A."/>
            <person name="Gao Y."/>
            <person name="Hammerbacher A."/>
            <person name="Kikkert J.R."/>
            <person name="Li Y."/>
            <person name="Li H."/>
            <person name="Li K."/>
            <person name="Li Q."/>
            <person name="Liu X."/>
            <person name="Ma X."/>
            <person name="Naidoo K."/>
            <person name="Pethybridge S.J."/>
            <person name="Sun J."/>
            <person name="Steenkamp E.T."/>
            <person name="van der Nest M.A."/>
            <person name="van Wyk S."/>
            <person name="Wingfield M.J."/>
            <person name="Xiong C."/>
            <person name="Yue Q."/>
            <person name="Zhang X."/>
        </authorList>
    </citation>
    <scope>NUCLEOTIDE SEQUENCE [LARGE SCALE GENOMIC DNA]</scope>
    <source>
        <strain evidence="5 6">BP6252</strain>
    </source>
</reference>
<feature type="domain" description="O-methyltransferase C-terminal" evidence="4">
    <location>
        <begin position="204"/>
        <end position="395"/>
    </location>
</feature>
<dbReference type="PANTHER" id="PTHR43712:SF12">
    <property type="entry name" value="STERIGMATOCYSTIN 8-O-METHYLTRANSFERASE"/>
    <property type="match status" value="1"/>
</dbReference>
<keyword evidence="2" id="KW-0808">Transferase</keyword>
<dbReference type="Proteomes" id="UP000256645">
    <property type="component" value="Unassembled WGS sequence"/>
</dbReference>
<evidence type="ECO:0000256" key="2">
    <source>
        <dbReference type="ARBA" id="ARBA00022679"/>
    </source>
</evidence>
<dbReference type="InterPro" id="IPR016461">
    <property type="entry name" value="COMT-like"/>
</dbReference>
<dbReference type="InterPro" id="IPR036388">
    <property type="entry name" value="WH-like_DNA-bd_sf"/>
</dbReference>
<dbReference type="Gene3D" id="3.40.50.150">
    <property type="entry name" value="Vaccinia Virus protein VP39"/>
    <property type="match status" value="1"/>
</dbReference>
<keyword evidence="6" id="KW-1185">Reference proteome</keyword>
<dbReference type="OrthoDB" id="1606438at2759"/>
<dbReference type="SUPFAM" id="SSF46785">
    <property type="entry name" value="Winged helix' DNA-binding domain"/>
    <property type="match status" value="1"/>
</dbReference>
<evidence type="ECO:0000313" key="6">
    <source>
        <dbReference type="Proteomes" id="UP000256645"/>
    </source>
</evidence>
<dbReference type="InterPro" id="IPR036390">
    <property type="entry name" value="WH_DNA-bd_sf"/>
</dbReference>
<accession>A0A3D8R260</accession>
<keyword evidence="3" id="KW-0949">S-adenosyl-L-methionine</keyword>
<keyword evidence="1" id="KW-0489">Methyltransferase</keyword>
<evidence type="ECO:0000256" key="3">
    <source>
        <dbReference type="ARBA" id="ARBA00022691"/>
    </source>
</evidence>
<dbReference type="PROSITE" id="PS51683">
    <property type="entry name" value="SAM_OMT_II"/>
    <property type="match status" value="1"/>
</dbReference>
<dbReference type="SUPFAM" id="SSF53335">
    <property type="entry name" value="S-adenosyl-L-methionine-dependent methyltransferases"/>
    <property type="match status" value="1"/>
</dbReference>
<dbReference type="EMBL" id="PDLM01000010">
    <property type="protein sequence ID" value="RDW68135.1"/>
    <property type="molecule type" value="Genomic_DNA"/>
</dbReference>
<dbReference type="InterPro" id="IPR001077">
    <property type="entry name" value="COMT_C"/>
</dbReference>
<sequence length="422" mass="46479">MAPARSLLELASTIQAHTVAIDGALKSEALPEPTFQSGGPPVFGLPASQEGDRVALLEALEEMRALLMGPVPYIVLSAASWTAYPGLLHVLYKFQIPQKLELNERISYAELGKRCGLTEANTQHIVRTAISLRFFEEPEKDIVMHNSFSQALATVPGVMDWVGFCAEDVLPAAAKWAECLKAYPESEDTTKTAFTMANGGQDGYFSLLDKDAQRQQRFANGQGLIMAHPARDPVHFVNSVDWSGDKCPQTVVDIGGSNGPLMAAILNKFPGIQQGVVQDLPGVVSQAQVPDGLQDRMSFEAYDFFTTQPRKADVRIFRVILHDWPDADAIRILRNQIPVLEPGHRIILNEVVVEGSPDGRVVEDQQMWLSDVMMHLFFNAKERSRDDWVALFAAADPRFHVESFTVVPPSVLSTIVVVWTGS</sequence>
<organism evidence="5 6">
    <name type="scientific">Coleophoma cylindrospora</name>
    <dbReference type="NCBI Taxonomy" id="1849047"/>
    <lineage>
        <taxon>Eukaryota</taxon>
        <taxon>Fungi</taxon>
        <taxon>Dikarya</taxon>
        <taxon>Ascomycota</taxon>
        <taxon>Pezizomycotina</taxon>
        <taxon>Leotiomycetes</taxon>
        <taxon>Helotiales</taxon>
        <taxon>Dermateaceae</taxon>
        <taxon>Coleophoma</taxon>
    </lineage>
</organism>
<dbReference type="Gene3D" id="1.10.10.10">
    <property type="entry name" value="Winged helix-like DNA-binding domain superfamily/Winged helix DNA-binding domain"/>
    <property type="match status" value="1"/>
</dbReference>
<name>A0A3D8R260_9HELO</name>
<comment type="caution">
    <text evidence="5">The sequence shown here is derived from an EMBL/GenBank/DDBJ whole genome shotgun (WGS) entry which is preliminary data.</text>
</comment>
<dbReference type="InterPro" id="IPR029063">
    <property type="entry name" value="SAM-dependent_MTases_sf"/>
</dbReference>
<dbReference type="Pfam" id="PF00891">
    <property type="entry name" value="Methyltransf_2"/>
    <property type="match status" value="1"/>
</dbReference>
<evidence type="ECO:0000259" key="4">
    <source>
        <dbReference type="Pfam" id="PF00891"/>
    </source>
</evidence>
<evidence type="ECO:0000256" key="1">
    <source>
        <dbReference type="ARBA" id="ARBA00022603"/>
    </source>
</evidence>
<protein>
    <recommendedName>
        <fullName evidence="4">O-methyltransferase C-terminal domain-containing protein</fullName>
    </recommendedName>
</protein>
<evidence type="ECO:0000313" key="5">
    <source>
        <dbReference type="EMBL" id="RDW68135.1"/>
    </source>
</evidence>